<gene>
    <name evidence="2" type="ORF">HX829_32990</name>
</gene>
<accession>A0A7Y7WL68</accession>
<comment type="caution">
    <text evidence="2">The sequence shown here is derived from an EMBL/GenBank/DDBJ whole genome shotgun (WGS) entry which is preliminary data.</text>
</comment>
<proteinExistence type="predicted"/>
<name>A0A7Y7WL68_9PSED</name>
<dbReference type="InterPro" id="IPR056077">
    <property type="entry name" value="DUF7660"/>
</dbReference>
<dbReference type="EMBL" id="JACAPU010000078">
    <property type="protein sequence ID" value="NWB51291.1"/>
    <property type="molecule type" value="Genomic_DNA"/>
</dbReference>
<sequence>MIDKIETKEDFAEFIGKLRSELLNAPEEWENTTLERFLESMEAWIKAIDMYSKNTGDTEVLVPSWNTFAKIFCAAKIYE</sequence>
<feature type="domain" description="DUF7660" evidence="1">
    <location>
        <begin position="7"/>
        <end position="79"/>
    </location>
</feature>
<protein>
    <recommendedName>
        <fullName evidence="1">DUF7660 domain-containing protein</fullName>
    </recommendedName>
</protein>
<dbReference type="AlphaFoldDB" id="A0A7Y7WL68"/>
<dbReference type="Pfam" id="PF24693">
    <property type="entry name" value="DUF7660"/>
    <property type="match status" value="1"/>
</dbReference>
<reference evidence="2 3" key="1">
    <citation type="submission" date="2020-04" db="EMBL/GenBank/DDBJ databases">
        <title>Molecular characterization of pseudomonads from Agaricus bisporus reveal novel blotch 2 pathogens in Western Europe.</title>
        <authorList>
            <person name="Taparia T."/>
            <person name="Krijger M."/>
            <person name="Haynes E."/>
            <person name="Elpinstone J.G."/>
            <person name="Noble R."/>
            <person name="Van Der Wolf J."/>
        </authorList>
    </citation>
    <scope>NUCLEOTIDE SEQUENCE [LARGE SCALE GENOMIC DNA]</scope>
    <source>
        <strain evidence="2 3">F1001</strain>
    </source>
</reference>
<evidence type="ECO:0000259" key="1">
    <source>
        <dbReference type="Pfam" id="PF24693"/>
    </source>
</evidence>
<evidence type="ECO:0000313" key="3">
    <source>
        <dbReference type="Proteomes" id="UP000582981"/>
    </source>
</evidence>
<organism evidence="2 3">
    <name type="scientific">Pseudomonas gingeri</name>
    <dbReference type="NCBI Taxonomy" id="117681"/>
    <lineage>
        <taxon>Bacteria</taxon>
        <taxon>Pseudomonadati</taxon>
        <taxon>Pseudomonadota</taxon>
        <taxon>Gammaproteobacteria</taxon>
        <taxon>Pseudomonadales</taxon>
        <taxon>Pseudomonadaceae</taxon>
        <taxon>Pseudomonas</taxon>
    </lineage>
</organism>
<dbReference type="RefSeq" id="WP_177145925.1">
    <property type="nucleotide sequence ID" value="NZ_JACAPU010000078.1"/>
</dbReference>
<evidence type="ECO:0000313" key="2">
    <source>
        <dbReference type="EMBL" id="NWB51291.1"/>
    </source>
</evidence>
<dbReference type="Proteomes" id="UP000582981">
    <property type="component" value="Unassembled WGS sequence"/>
</dbReference>